<dbReference type="InterPro" id="IPR004843">
    <property type="entry name" value="Calcineurin-like_PHP"/>
</dbReference>
<comment type="caution">
    <text evidence="2">The sequence shown here is derived from an EMBL/GenBank/DDBJ whole genome shotgun (WGS) entry which is preliminary data.</text>
</comment>
<dbReference type="AlphaFoldDB" id="A0A930UIK2"/>
<evidence type="ECO:0000313" key="2">
    <source>
        <dbReference type="EMBL" id="MBF2735889.1"/>
    </source>
</evidence>
<dbReference type="GO" id="GO:0005737">
    <property type="term" value="C:cytoplasm"/>
    <property type="evidence" value="ECO:0007669"/>
    <property type="project" value="TreeGrafter"/>
</dbReference>
<keyword evidence="2" id="KW-0378">Hydrolase</keyword>
<dbReference type="InterPro" id="IPR050126">
    <property type="entry name" value="Ap4A_hydrolase"/>
</dbReference>
<dbReference type="Proteomes" id="UP000604381">
    <property type="component" value="Unassembled WGS sequence"/>
</dbReference>
<dbReference type="GO" id="GO:0110154">
    <property type="term" value="P:RNA decapping"/>
    <property type="evidence" value="ECO:0007669"/>
    <property type="project" value="TreeGrafter"/>
</dbReference>
<dbReference type="EMBL" id="JADHEI010000053">
    <property type="protein sequence ID" value="MBF2735889.1"/>
    <property type="molecule type" value="Genomic_DNA"/>
</dbReference>
<evidence type="ECO:0000259" key="1">
    <source>
        <dbReference type="Pfam" id="PF00149"/>
    </source>
</evidence>
<dbReference type="EC" id="3.6.1.41" evidence="2"/>
<accession>A0A930UIK2</accession>
<sequence length="264" mass="28648">MATLVVADVHGEYEALRALLKRAKPRPGRDRVVFVGDLVGRGPASGAVLDAAMDLPDCEVVLGNHDLHLLRAHARGEAAEPELAELLADAKSDERAAWLRARRLALPLDEAGGLACHAGLWHAWDREAALAAAAAVEEALRGPAWQEALEQLYGDNESAWAENLKGGRRLQAAVNILTRMRCCNGDGGVCWAYRGEPGEDLPAGACAWFDYPLRRHRDLFVVCGHWSSLGLTLRPDVAMIDCGCCFGGPLAGLWAEDRRLVFDR</sequence>
<dbReference type="NCBIfam" id="NF001204">
    <property type="entry name" value="PRK00166.1"/>
    <property type="match status" value="1"/>
</dbReference>
<organism evidence="2 3">
    <name type="scientific">Candidatus Amphirhobacter heronislandensis</name>
    <dbReference type="NCBI Taxonomy" id="1732024"/>
    <lineage>
        <taxon>Bacteria</taxon>
        <taxon>Pseudomonadati</taxon>
        <taxon>Pseudomonadota</taxon>
        <taxon>Gammaproteobacteria</taxon>
        <taxon>Candidatus Tethybacterales</taxon>
        <taxon>Candidatus Tethybacteraceae</taxon>
        <taxon>Candidatus Amphirhobacter</taxon>
    </lineage>
</organism>
<feature type="domain" description="Calcineurin-like phosphoesterase" evidence="1">
    <location>
        <begin position="2"/>
        <end position="79"/>
    </location>
</feature>
<dbReference type="GO" id="GO:0008803">
    <property type="term" value="F:bis(5'-nucleosyl)-tetraphosphatase (symmetrical) activity"/>
    <property type="evidence" value="ECO:0007669"/>
    <property type="project" value="UniProtKB-EC"/>
</dbReference>
<gene>
    <name evidence="2" type="ORF">ISN26_07470</name>
</gene>
<dbReference type="InterPro" id="IPR029052">
    <property type="entry name" value="Metallo-depent_PP-like"/>
</dbReference>
<dbReference type="SUPFAM" id="SSF56300">
    <property type="entry name" value="Metallo-dependent phosphatases"/>
    <property type="match status" value="1"/>
</dbReference>
<dbReference type="GO" id="GO:0016791">
    <property type="term" value="F:phosphatase activity"/>
    <property type="evidence" value="ECO:0007669"/>
    <property type="project" value="TreeGrafter"/>
</dbReference>
<proteinExistence type="predicted"/>
<dbReference type="PANTHER" id="PTHR42850">
    <property type="entry name" value="METALLOPHOSPHOESTERASE"/>
    <property type="match status" value="1"/>
</dbReference>
<dbReference type="PANTHER" id="PTHR42850:SF11">
    <property type="entry name" value="BIS(5'-NUCLEOSYL)-TETRAPHOSPHATASE [SYMMETRICAL]"/>
    <property type="match status" value="1"/>
</dbReference>
<evidence type="ECO:0000313" key="3">
    <source>
        <dbReference type="Proteomes" id="UP000604381"/>
    </source>
</evidence>
<name>A0A930UIK2_9GAMM</name>
<protein>
    <submittedName>
        <fullName evidence="2">Symmetrical bis(5'-nucleosyl)-tetraphosphatase</fullName>
        <ecNumber evidence="2">3.6.1.41</ecNumber>
    </submittedName>
</protein>
<keyword evidence="3" id="KW-1185">Reference proteome</keyword>
<dbReference type="Pfam" id="PF00149">
    <property type="entry name" value="Metallophos"/>
    <property type="match status" value="1"/>
</dbReference>
<reference evidence="2" key="1">
    <citation type="submission" date="2020-10" db="EMBL/GenBank/DDBJ databases">
        <title>An improved Amphimedon queenslandica hologenome assembly reveals how three proteobacterial symbionts can extend the metabolic phenotypic of their marine sponge host.</title>
        <authorList>
            <person name="Degnan B."/>
            <person name="Degnan S."/>
            <person name="Xiang X."/>
        </authorList>
    </citation>
    <scope>NUCLEOTIDE SEQUENCE</scope>
    <source>
        <strain evidence="2">AqS2</strain>
    </source>
</reference>
<dbReference type="Gene3D" id="3.60.21.10">
    <property type="match status" value="1"/>
</dbReference>